<feature type="domain" description="Haemolysin-type calcium binding-related" evidence="4">
    <location>
        <begin position="2789"/>
        <end position="2829"/>
    </location>
</feature>
<feature type="compositionally biased region" description="Polar residues" evidence="3">
    <location>
        <begin position="241"/>
        <end position="251"/>
    </location>
</feature>
<dbReference type="InterPro" id="IPR050557">
    <property type="entry name" value="RTX_toxin/Mannuronan_C5-epim"/>
</dbReference>
<organism evidence="5 6">
    <name type="scientific">Aminobacter carboxidus</name>
    <dbReference type="NCBI Taxonomy" id="376165"/>
    <lineage>
        <taxon>Bacteria</taxon>
        <taxon>Pseudomonadati</taxon>
        <taxon>Pseudomonadota</taxon>
        <taxon>Alphaproteobacteria</taxon>
        <taxon>Hyphomicrobiales</taxon>
        <taxon>Phyllobacteriaceae</taxon>
        <taxon>Aminobacter</taxon>
    </lineage>
</organism>
<evidence type="ECO:0000256" key="3">
    <source>
        <dbReference type="SAM" id="MobiDB-lite"/>
    </source>
</evidence>
<dbReference type="Pfam" id="PF00353">
    <property type="entry name" value="HemolysinCabind"/>
    <property type="match status" value="4"/>
</dbReference>
<comment type="subcellular location">
    <subcellularLocation>
        <location evidence="1">Secreted</location>
    </subcellularLocation>
</comment>
<name>A0ABR9GXQ4_9HYPH</name>
<dbReference type="InterPro" id="IPR010566">
    <property type="entry name" value="Haemolys_ca-bd"/>
</dbReference>
<evidence type="ECO:0000313" key="6">
    <source>
        <dbReference type="Proteomes" id="UP000598227"/>
    </source>
</evidence>
<evidence type="ECO:0000256" key="1">
    <source>
        <dbReference type="ARBA" id="ARBA00004613"/>
    </source>
</evidence>
<feature type="compositionally biased region" description="Low complexity" evidence="3">
    <location>
        <begin position="271"/>
        <end position="298"/>
    </location>
</feature>
<feature type="compositionally biased region" description="Low complexity" evidence="3">
    <location>
        <begin position="340"/>
        <end position="371"/>
    </location>
</feature>
<evidence type="ECO:0000256" key="2">
    <source>
        <dbReference type="ARBA" id="ARBA00022525"/>
    </source>
</evidence>
<dbReference type="PROSITE" id="PS00330">
    <property type="entry name" value="HEMOLYSIN_CALCIUM"/>
    <property type="match status" value="2"/>
</dbReference>
<dbReference type="InterPro" id="IPR001343">
    <property type="entry name" value="Hemolysn_Ca-bd"/>
</dbReference>
<dbReference type="PANTHER" id="PTHR38340:SF1">
    <property type="entry name" value="S-LAYER PROTEIN"/>
    <property type="match status" value="1"/>
</dbReference>
<proteinExistence type="predicted"/>
<evidence type="ECO:0000259" key="4">
    <source>
        <dbReference type="Pfam" id="PF06594"/>
    </source>
</evidence>
<keyword evidence="6" id="KW-1185">Reference proteome</keyword>
<gene>
    <name evidence="5" type="ORF">IHE39_29735</name>
</gene>
<feature type="region of interest" description="Disordered" evidence="3">
    <location>
        <begin position="216"/>
        <end position="384"/>
    </location>
</feature>
<feature type="non-terminal residue" evidence="5">
    <location>
        <position position="1"/>
    </location>
</feature>
<feature type="compositionally biased region" description="Gly residues" evidence="3">
    <location>
        <begin position="324"/>
        <end position="339"/>
    </location>
</feature>
<feature type="compositionally biased region" description="Gly residues" evidence="3">
    <location>
        <begin position="372"/>
        <end position="384"/>
    </location>
</feature>
<dbReference type="Pfam" id="PF06594">
    <property type="entry name" value="HCBP_related"/>
    <property type="match status" value="1"/>
</dbReference>
<dbReference type="InterPro" id="IPR011049">
    <property type="entry name" value="Serralysin-like_metalloprot_C"/>
</dbReference>
<dbReference type="InterPro" id="IPR018511">
    <property type="entry name" value="Hemolysin-typ_Ca-bd_CS"/>
</dbReference>
<dbReference type="SUPFAM" id="SSF69318">
    <property type="entry name" value="Integrin alpha N-terminal domain"/>
    <property type="match status" value="1"/>
</dbReference>
<reference evidence="5 6" key="1">
    <citation type="submission" date="2020-09" db="EMBL/GenBank/DDBJ databases">
        <title>Draft Genome Sequence of Aminobacter carboxidus type strain DSM 1086, a soil Gram-negative carboxydobacterium.</title>
        <authorList>
            <person name="Turrini P."/>
            <person name="Tescari M."/>
            <person name="Artuso I."/>
            <person name="Lugli G.A."/>
            <person name="Frangipani E."/>
            <person name="Ventura M."/>
            <person name="Visca P."/>
        </authorList>
    </citation>
    <scope>NUCLEOTIDE SEQUENCE [LARGE SCALE GENOMIC DNA]</scope>
    <source>
        <strain evidence="5 6">DSM 1086</strain>
    </source>
</reference>
<sequence>MSGFGYSGIGYVGKQATVDLMSTKNAVGGYFGSIGSFHVAGAISKGNYLGPGWTGGKWGGGFDVPVEDIQDGMGKAHDYDYGIAKDIYDVIQADNKLISGMKEYLRNGTFNADPNNLTLLDKLHDYVYGKGLVAAFEALRNIKAAAALGQDLLDDGKLNKSNDIPDIGFGPSSRAAHAQQEREYAASQPGWNTARPLSSREAELASMKALEAYNAAKKQQDGMTGGKFPGKDQDDWDLGKPNQSKPASSGKGSMADARAQDRDSMPGYSGKSASTRGGSESSSGGASKPSGGTGTKSANGDSKSGFAGGSVGGKSKNGDSQSGYAGGSVGGKTSSGGSKGSFSTSGATQSGNKSGSSTGYSSSKSISKESGSGAGKGGVGGKGGKNTAPVLLDLTGNGINLDTISTSSTFVDLDGDGYQHRTAWAGKGTGVLVIDADGDGKISRSSEFVFTEWDPTATGDLAAIKSVFDTNGNGKLDAGDARWNDFKVMVDGQLVTLASLGIISIDLTPTGSGQRFDDGSAVTGTTTYTKSDGSTGTVGDAVLVSDANGYVIKRTTTNNADASTTVAIDGYDKEGQIAFRNSILTSADGLTKTTKFDDDGNGTWDRSQVETLRLAAPYQPGTVAPAPYIPAAAPSDIIGTSAGEFLSGTTGNDVIRGGNNDSLYGQAGNDYLIGEAGQTQVNYDGYAADYTFTLNADGSVTVSHPTYGVDTLIGIDSLWFSDEQKWCFIHELVAGAPISIGTGNDSAFWGTPNGDTIVFTGGTGNYVDGAASNDTIVFVGDVTEYRIQGQGVNFTVTRAATGEAVQFKNVEFLKFSSGPALAMADIIAASGHAFGEHWAQAQVIDQSRTRTISNYAADGSLLNRTMIVTSADRKTVTTTVDQDGDGATDQQQIYVKNSDGSSTTTVTQNSTNGTILKRVVTTASADGLTETVQTDSTGSGVFDIVETEVTVVAGNGSRTKTTEAKSSNGTLIAKEVETTSADGTTKTSLLDNDGNGVAEERDESTVVRDGSGATVTTVTSYNADNSLRGSSVTTKSANGLSTSEATDINGDGVADVVSSDATVVNGDGSRVQTVQDKSANGTLLAKTVRTTSADAKTISISTDVNGDGLNDSTKTIVIDAGGATTATTSLFNPNGTLKSRTLEQSDAAGLSVTNKADVNGDSVYDVTVTDITTTNADSSRTRTVRTSSANNTLIGSVATTTTADSLSQTKREDINGDGTVDRTTASVMVLNADGSRKETTTTTSASGALLAKSEELVSANRKTTTVTIDANGDTKTDRTEVSIVNADGSKKLTGTDFNPNTTIRAKSETTVSANGLTTEVKQDINGDGTFDGSVRQQTVINANGSRTTTLSDLAGNGALLSRTTTTVSANGFSSEVQVDDNGDGTIETKTTDVTVFNANGSKTRTVTELAGTGALIGKTIATTSASGLAVTIQEDIDGNGTTDRTTATTTVLSADGSTIETSTVKSANGGTLVDSVATKSANKRLLTTTVNLNGDAVIDEKRALVIGDDGSTREIVDVYNFGGTHHSSSLGIISADGLTKTFVVDWDGNGTTERATKSVTSLNADGSKTEVADELNPDGSVKYRTSTTLSGDGLTKNVAWASWGTTTSRSLSDAMVLNANGSTTQTVAYKKANGSLESQTVKTVSADQLTSTITRDIDGNGTVDLSVTSAKQQNGSVVTTFSGTRSPTFTVRKIVTVSADGLSTTTDYIDNTGPSSAAEYMPQRHTRAVTLNADGSRIEASDITKYSIAGAFVSREQARSTTSGNGLSITREWDFAGDGVYERKQTDVTALGADGTETQTINEYDSGVLKKQYVTTTSANGLSVSTSWDRFGVDAFSQDSTDVTTINADGSRTRTVTNLKSDGSQLSQYVTVDSADGKTTTTQENIDGIAGFDRTISTTRWVYADGRSGESTKAVSTTGKLLESTLTYVLGDGREITKARDIDGDGFYDQWEANLKNVDGSTYTAITNFKLGGQKSSRTVITTSANGLVTTSEWDFDGNGTVDQRRIATETVYGDGSRQTIANDTNVTTGVLQSSVTTYVSADDRLKTINNNIDGAGAVDRIESITTDISGSVTRRTRNETTQARDPLRLLLGEVYWKPALAYNVAVTTSADGLTTTTLADYDGDGGNVLATHDLAKFEYSAVSKTQIDGSVITDVTEKNTNGTIKAKGIVTLSADGRTTTLRKDGDNNGTYEHIETALTLIDGSIVHTVVDLDAAGKATKSVISGVNAVGKSAYSLTADKTTATLTLTGTLKLEDLSFSWSGTDLQISVTPIANLTANSVVATLGGNVSKVVIGGVTSNLLVVPVAGGTVTATSIASIVYGLAGNETLWGGAAADTLYGGDGNDVLAGAGGNDLHVGGKGNDYQAGYAGDDTYIFRKGDGADAIDDRNDQIVARSTHVNAAYALGVHASGIVNTWVGGYYWSTASNYLFLRMEAGSDTLSMTGGIKAEDLSFSWFGSNADNLLIDAGSGDNVTLFQQRIAGKVEKLAFGGLAATVFNIATAPGATVTGSATADLLFGLAGNERLEGGDGDDRLYGGAGNDLLLAGNGADFLHGGVGNDYLVGDAGNDVYAYRRGDGADTLDDFTLTTVTSADVAAANALGVKAGGTVNTWVSSYCWDTASNQLLKRMGGGDETIAFDSSFVLDELRLEWVGQNLKINFANGSASDSITSVQHGISGYVEHMSFGSGPSLRFWAASSLGATVTGTAEDEYMLGLAGNERLEGGTGNDTLMGGLGNDTLIGGAGADKYVFGLGHGADTILENGVAGEQDELTFGAGIDADELWFRKVGNDLVINVLGTNDQVTVQQWFSAPGTQTIEKIRSGDGQALTYAKVDSLVAAMAAFQPATGANPGGVRESDLQLANQNGLGTVAAAIKTTWMAA</sequence>
<dbReference type="PRINTS" id="PR00313">
    <property type="entry name" value="CABNDNGRPT"/>
</dbReference>
<dbReference type="Gene3D" id="2.150.10.10">
    <property type="entry name" value="Serralysin-like metalloprotease, C-terminal"/>
    <property type="match status" value="4"/>
</dbReference>
<protein>
    <recommendedName>
        <fullName evidence="4">Haemolysin-type calcium binding-related domain-containing protein</fullName>
    </recommendedName>
</protein>
<comment type="caution">
    <text evidence="5">The sequence shown here is derived from an EMBL/GenBank/DDBJ whole genome shotgun (WGS) entry which is preliminary data.</text>
</comment>
<evidence type="ECO:0000313" key="5">
    <source>
        <dbReference type="EMBL" id="MBE1208477.1"/>
    </source>
</evidence>
<dbReference type="PANTHER" id="PTHR38340">
    <property type="entry name" value="S-LAYER PROTEIN"/>
    <property type="match status" value="1"/>
</dbReference>
<feature type="region of interest" description="Disordered" evidence="3">
    <location>
        <begin position="164"/>
        <end position="199"/>
    </location>
</feature>
<accession>A0ABR9GXQ4</accession>
<dbReference type="SUPFAM" id="SSF51120">
    <property type="entry name" value="beta-Roll"/>
    <property type="match status" value="3"/>
</dbReference>
<dbReference type="EMBL" id="JACZEP010000022">
    <property type="protein sequence ID" value="MBE1208477.1"/>
    <property type="molecule type" value="Genomic_DNA"/>
</dbReference>
<keyword evidence="2" id="KW-0964">Secreted</keyword>
<dbReference type="InterPro" id="IPR028994">
    <property type="entry name" value="Integrin_alpha_N"/>
</dbReference>
<dbReference type="Proteomes" id="UP000598227">
    <property type="component" value="Unassembled WGS sequence"/>
</dbReference>